<keyword evidence="7 12" id="KW-0408">Iron</keyword>
<name>A0A4R6RJC0_9HYPH</name>
<dbReference type="GO" id="GO:0120547">
    <property type="term" value="F:heme A synthase activity"/>
    <property type="evidence" value="ECO:0007669"/>
    <property type="project" value="UniProtKB-EC"/>
</dbReference>
<dbReference type="AlphaFoldDB" id="A0A4R6RJC0"/>
<dbReference type="RefSeq" id="WP_126536996.1">
    <property type="nucleotide sequence ID" value="NZ_BSPM01000008.1"/>
</dbReference>
<dbReference type="EC" id="1.17.99.9" evidence="12"/>
<dbReference type="HAMAP" id="MF_01665">
    <property type="entry name" value="HemeA_synth_type2"/>
    <property type="match status" value="1"/>
</dbReference>
<comment type="function">
    <text evidence="12">Catalyzes the conversion of heme O to heme A by two successive hydroxylations of the methyl group at C8. The first hydroxylation forms heme I, the second hydroxylation results in an unstable dihydroxymethyl group, which spontaneously dehydrates, resulting in the formyl group of heme A.</text>
</comment>
<evidence type="ECO:0000256" key="7">
    <source>
        <dbReference type="ARBA" id="ARBA00023004"/>
    </source>
</evidence>
<comment type="subcellular location">
    <subcellularLocation>
        <location evidence="12">Cell membrane</location>
        <topology evidence="12">Multi-pass membrane protein</topology>
    </subcellularLocation>
    <subcellularLocation>
        <location evidence="2">Membrane</location>
        <topology evidence="2">Multi-pass membrane protein</topology>
    </subcellularLocation>
</comment>
<keyword evidence="8 12" id="KW-0350">Heme biosynthesis</keyword>
<dbReference type="InterPro" id="IPR003780">
    <property type="entry name" value="COX15/CtaA_fam"/>
</dbReference>
<keyword evidence="3 12" id="KW-0812">Transmembrane</keyword>
<comment type="similarity">
    <text evidence="12">Belongs to the COX15/CtaA family. Type 2 subfamily.</text>
</comment>
<feature type="transmembrane region" description="Helical" evidence="12">
    <location>
        <begin position="304"/>
        <end position="326"/>
    </location>
</feature>
<evidence type="ECO:0000313" key="13">
    <source>
        <dbReference type="EMBL" id="TDP86560.1"/>
    </source>
</evidence>
<proteinExistence type="inferred from homology"/>
<evidence type="ECO:0000256" key="8">
    <source>
        <dbReference type="ARBA" id="ARBA00023133"/>
    </source>
</evidence>
<feature type="transmembrane region" description="Helical" evidence="12">
    <location>
        <begin position="332"/>
        <end position="349"/>
    </location>
</feature>
<evidence type="ECO:0000256" key="3">
    <source>
        <dbReference type="ARBA" id="ARBA00022692"/>
    </source>
</evidence>
<keyword evidence="5 12" id="KW-1133">Transmembrane helix</keyword>
<evidence type="ECO:0000256" key="9">
    <source>
        <dbReference type="ARBA" id="ARBA00023136"/>
    </source>
</evidence>
<feature type="transmembrane region" description="Helical" evidence="12">
    <location>
        <begin position="173"/>
        <end position="192"/>
    </location>
</feature>
<evidence type="ECO:0000256" key="6">
    <source>
        <dbReference type="ARBA" id="ARBA00023002"/>
    </source>
</evidence>
<dbReference type="GO" id="GO:0006784">
    <property type="term" value="P:heme A biosynthetic process"/>
    <property type="evidence" value="ECO:0007669"/>
    <property type="project" value="UniProtKB-UniRule"/>
</dbReference>
<feature type="transmembrane region" description="Helical" evidence="12">
    <location>
        <begin position="139"/>
        <end position="158"/>
    </location>
</feature>
<dbReference type="UniPathway" id="UPA00269">
    <property type="reaction ID" value="UER00713"/>
</dbReference>
<dbReference type="GO" id="GO:0005886">
    <property type="term" value="C:plasma membrane"/>
    <property type="evidence" value="ECO:0007669"/>
    <property type="project" value="UniProtKB-SubCell"/>
</dbReference>
<evidence type="ECO:0000256" key="4">
    <source>
        <dbReference type="ARBA" id="ARBA00022723"/>
    </source>
</evidence>
<dbReference type="Proteomes" id="UP000294547">
    <property type="component" value="Unassembled WGS sequence"/>
</dbReference>
<evidence type="ECO:0000256" key="12">
    <source>
        <dbReference type="HAMAP-Rule" id="MF_01665"/>
    </source>
</evidence>
<comment type="catalytic activity">
    <reaction evidence="11">
        <text>Fe(II)-heme o + 2 A + H2O = Fe(II)-heme a + 2 AH2</text>
        <dbReference type="Rhea" id="RHEA:63388"/>
        <dbReference type="ChEBI" id="CHEBI:13193"/>
        <dbReference type="ChEBI" id="CHEBI:15377"/>
        <dbReference type="ChEBI" id="CHEBI:17499"/>
        <dbReference type="ChEBI" id="CHEBI:60530"/>
        <dbReference type="ChEBI" id="CHEBI:61715"/>
        <dbReference type="EC" id="1.17.99.9"/>
    </reaction>
    <physiologicalReaction direction="left-to-right" evidence="11">
        <dbReference type="Rhea" id="RHEA:63389"/>
    </physiologicalReaction>
</comment>
<evidence type="ECO:0000256" key="10">
    <source>
        <dbReference type="ARBA" id="ARBA00044501"/>
    </source>
</evidence>
<reference evidence="13 14" key="1">
    <citation type="submission" date="2019-03" db="EMBL/GenBank/DDBJ databases">
        <title>Genomic Encyclopedia of Type Strains, Phase IV (KMG-IV): sequencing the most valuable type-strain genomes for metagenomic binning, comparative biology and taxonomic classification.</title>
        <authorList>
            <person name="Goeker M."/>
        </authorList>
    </citation>
    <scope>NUCLEOTIDE SEQUENCE [LARGE SCALE GENOMIC DNA]</scope>
    <source>
        <strain evidence="13 14">DSM 102969</strain>
    </source>
</reference>
<feature type="transmembrane region" description="Helical" evidence="12">
    <location>
        <begin position="110"/>
        <end position="132"/>
    </location>
</feature>
<comment type="caution">
    <text evidence="13">The sequence shown here is derived from an EMBL/GenBank/DDBJ whole genome shotgun (WGS) entry which is preliminary data.</text>
</comment>
<feature type="transmembrane region" description="Helical" evidence="12">
    <location>
        <begin position="27"/>
        <end position="46"/>
    </location>
</feature>
<keyword evidence="4 12" id="KW-0479">Metal-binding</keyword>
<comment type="cofactor">
    <cofactor evidence="1 12">
        <name>heme b</name>
        <dbReference type="ChEBI" id="CHEBI:60344"/>
    </cofactor>
</comment>
<dbReference type="Pfam" id="PF02628">
    <property type="entry name" value="COX15-CtaA"/>
    <property type="match status" value="1"/>
</dbReference>
<feature type="binding site" description="axial binding residue" evidence="12">
    <location>
        <position position="334"/>
    </location>
    <ligand>
        <name>heme</name>
        <dbReference type="ChEBI" id="CHEBI:30413"/>
    </ligand>
    <ligandPart>
        <name>Fe</name>
        <dbReference type="ChEBI" id="CHEBI:18248"/>
    </ligandPart>
</feature>
<keyword evidence="12" id="KW-1003">Cell membrane</keyword>
<sequence>MSSVTALRAPAPVPAVHHRRGEAAVRAWLWVVAVMIIGMVVVGGATRLTQSGLSITEWKPIHGVIPPLSAAEWAEEFAKYQRIPEYREINRGMSLDDFKFIFWWEWSHRLLGRVIGVVFLVPFVAFAAAGWIRRDMLPRIGALFLLGGLQGAVGWWMVASGLVERTDVSQYRLATHLTLACFILVATVWTAESLRAERSRLAEIPRLVGWSKLLVVAVLVQIFLGGLVAGLDAGYVYNTWPLMEGRLVPDGLWFLSPWWLNFFENHLTVQFVHRCGAYLVLALAVVHALDARREALDPATERRALLVAALVSAQAAVGVATLLAVVPLSLGLAHQFMAVVVLTAATVHARRTADGGRTG</sequence>
<keyword evidence="6 12" id="KW-0560">Oxidoreductase</keyword>
<evidence type="ECO:0000256" key="5">
    <source>
        <dbReference type="ARBA" id="ARBA00022989"/>
    </source>
</evidence>
<accession>A0A4R6RJC0</accession>
<dbReference type="EMBL" id="SNXY01000006">
    <property type="protein sequence ID" value="TDP86560.1"/>
    <property type="molecule type" value="Genomic_DNA"/>
</dbReference>
<dbReference type="PANTHER" id="PTHR23289:SF2">
    <property type="entry name" value="CYTOCHROME C OXIDASE ASSEMBLY PROTEIN COX15 HOMOLOG"/>
    <property type="match status" value="1"/>
</dbReference>
<dbReference type="GO" id="GO:0046872">
    <property type="term" value="F:metal ion binding"/>
    <property type="evidence" value="ECO:0007669"/>
    <property type="project" value="UniProtKB-KW"/>
</dbReference>
<dbReference type="InterPro" id="IPR023754">
    <property type="entry name" value="HemeA_Synthase_type2"/>
</dbReference>
<dbReference type="OrthoDB" id="9793156at2"/>
<keyword evidence="9 12" id="KW-0472">Membrane</keyword>
<evidence type="ECO:0000313" key="14">
    <source>
        <dbReference type="Proteomes" id="UP000294547"/>
    </source>
</evidence>
<evidence type="ECO:0000256" key="2">
    <source>
        <dbReference type="ARBA" id="ARBA00004141"/>
    </source>
</evidence>
<comment type="subunit">
    <text evidence="12">Interacts with CtaB.</text>
</comment>
<feature type="binding site" description="axial binding residue" evidence="12">
    <location>
        <position position="273"/>
    </location>
    <ligand>
        <name>heme</name>
        <dbReference type="ChEBI" id="CHEBI:30413"/>
    </ligand>
    <ligandPart>
        <name>Fe</name>
        <dbReference type="ChEBI" id="CHEBI:18248"/>
    </ligandPart>
</feature>
<keyword evidence="14" id="KW-1185">Reference proteome</keyword>
<dbReference type="PANTHER" id="PTHR23289">
    <property type="entry name" value="CYTOCHROME C OXIDASE ASSEMBLY PROTEIN COX15"/>
    <property type="match status" value="1"/>
</dbReference>
<protein>
    <recommendedName>
        <fullName evidence="12">Heme A synthase</fullName>
        <shortName evidence="12">HAS</shortName>
        <ecNumber evidence="12">1.17.99.9</ecNumber>
    </recommendedName>
    <alternativeName>
        <fullName evidence="12">Cytochrome aa3-controlling protein</fullName>
    </alternativeName>
</protein>
<comment type="pathway">
    <text evidence="10 12">Porphyrin-containing compound metabolism; heme A biosynthesis; heme A from heme O: step 1/1.</text>
</comment>
<feature type="transmembrane region" description="Helical" evidence="12">
    <location>
        <begin position="271"/>
        <end position="292"/>
    </location>
</feature>
<evidence type="ECO:0000256" key="11">
    <source>
        <dbReference type="ARBA" id="ARBA00048044"/>
    </source>
</evidence>
<organism evidence="13 14">
    <name type="scientific">Oharaeibacter diazotrophicus</name>
    <dbReference type="NCBI Taxonomy" id="1920512"/>
    <lineage>
        <taxon>Bacteria</taxon>
        <taxon>Pseudomonadati</taxon>
        <taxon>Pseudomonadota</taxon>
        <taxon>Alphaproteobacteria</taxon>
        <taxon>Hyphomicrobiales</taxon>
        <taxon>Pleomorphomonadaceae</taxon>
        <taxon>Oharaeibacter</taxon>
    </lineage>
</organism>
<gene>
    <name evidence="12" type="primary">ctaA</name>
    <name evidence="13" type="ORF">EDD54_0439</name>
</gene>
<evidence type="ECO:0000256" key="1">
    <source>
        <dbReference type="ARBA" id="ARBA00001970"/>
    </source>
</evidence>
<feature type="transmembrane region" description="Helical" evidence="12">
    <location>
        <begin position="213"/>
        <end position="237"/>
    </location>
</feature>